<evidence type="ECO:0000256" key="3">
    <source>
        <dbReference type="SAM" id="MobiDB-lite"/>
    </source>
</evidence>
<accession>K3W8L3</accession>
<proteinExistence type="predicted"/>
<dbReference type="SUPFAM" id="SSF81837">
    <property type="entry name" value="BEACH domain"/>
    <property type="match status" value="1"/>
</dbReference>
<feature type="region of interest" description="Disordered" evidence="3">
    <location>
        <begin position="1582"/>
        <end position="1634"/>
    </location>
</feature>
<evidence type="ECO:0008006" key="8">
    <source>
        <dbReference type="Google" id="ProtNLM"/>
    </source>
</evidence>
<dbReference type="SMART" id="SM01026">
    <property type="entry name" value="Beach"/>
    <property type="match status" value="1"/>
</dbReference>
<organism evidence="6 7">
    <name type="scientific">Globisporangium ultimum (strain ATCC 200006 / CBS 805.95 / DAOM BR144)</name>
    <name type="common">Pythium ultimum</name>
    <dbReference type="NCBI Taxonomy" id="431595"/>
    <lineage>
        <taxon>Eukaryota</taxon>
        <taxon>Sar</taxon>
        <taxon>Stramenopiles</taxon>
        <taxon>Oomycota</taxon>
        <taxon>Peronosporomycetes</taxon>
        <taxon>Pythiales</taxon>
        <taxon>Pythiaceae</taxon>
        <taxon>Globisporangium</taxon>
    </lineage>
</organism>
<evidence type="ECO:0000256" key="2">
    <source>
        <dbReference type="ARBA" id="ARBA00022737"/>
    </source>
</evidence>
<dbReference type="Gene3D" id="2.130.10.10">
    <property type="entry name" value="YVTN repeat-like/Quinoprotein amine dehydrogenase"/>
    <property type="match status" value="1"/>
</dbReference>
<reference evidence="6" key="3">
    <citation type="submission" date="2015-02" db="UniProtKB">
        <authorList>
            <consortium name="EnsemblProtists"/>
        </authorList>
    </citation>
    <scope>IDENTIFICATION</scope>
    <source>
        <strain evidence="6">DAOM BR144</strain>
    </source>
</reference>
<dbReference type="PANTHER" id="PTHR13743:SF123">
    <property type="entry name" value="PROTEIN FAN"/>
    <property type="match status" value="1"/>
</dbReference>
<dbReference type="InterPro" id="IPR013320">
    <property type="entry name" value="ConA-like_dom_sf"/>
</dbReference>
<keyword evidence="2" id="KW-0677">Repeat</keyword>
<dbReference type="InterPro" id="IPR011047">
    <property type="entry name" value="Quinoprotein_ADH-like_sf"/>
</dbReference>
<dbReference type="SUPFAM" id="SSF49899">
    <property type="entry name" value="Concanavalin A-like lectins/glucanases"/>
    <property type="match status" value="1"/>
</dbReference>
<feature type="compositionally biased region" description="Basic and acidic residues" evidence="3">
    <location>
        <begin position="1741"/>
        <end position="1754"/>
    </location>
</feature>
<dbReference type="Pfam" id="PF02138">
    <property type="entry name" value="Beach"/>
    <property type="match status" value="1"/>
</dbReference>
<name>K3W8L3_GLOUD</name>
<dbReference type="OMA" id="CPWLLEI"/>
<protein>
    <recommendedName>
        <fullName evidence="8">BEACH domain-containing protein</fullName>
    </recommendedName>
</protein>
<feature type="region of interest" description="Disordered" evidence="3">
    <location>
        <begin position="1726"/>
        <end position="1754"/>
    </location>
</feature>
<dbReference type="InterPro" id="IPR050865">
    <property type="entry name" value="BEACH_Domain"/>
</dbReference>
<reference evidence="7" key="1">
    <citation type="journal article" date="2010" name="Genome Biol.">
        <title>Genome sequence of the necrotrophic plant pathogen Pythium ultimum reveals original pathogenicity mechanisms and effector repertoire.</title>
        <authorList>
            <person name="Levesque C.A."/>
            <person name="Brouwer H."/>
            <person name="Cano L."/>
            <person name="Hamilton J.P."/>
            <person name="Holt C."/>
            <person name="Huitema E."/>
            <person name="Raffaele S."/>
            <person name="Robideau G.P."/>
            <person name="Thines M."/>
            <person name="Win J."/>
            <person name="Zerillo M.M."/>
            <person name="Beakes G.W."/>
            <person name="Boore J.L."/>
            <person name="Busam D."/>
            <person name="Dumas B."/>
            <person name="Ferriera S."/>
            <person name="Fuerstenberg S.I."/>
            <person name="Gachon C.M."/>
            <person name="Gaulin E."/>
            <person name="Govers F."/>
            <person name="Grenville-Briggs L."/>
            <person name="Horner N."/>
            <person name="Hostetler J."/>
            <person name="Jiang R.H."/>
            <person name="Johnson J."/>
            <person name="Krajaejun T."/>
            <person name="Lin H."/>
            <person name="Meijer H.J."/>
            <person name="Moore B."/>
            <person name="Morris P."/>
            <person name="Phuntmart V."/>
            <person name="Puiu D."/>
            <person name="Shetty J."/>
            <person name="Stajich J.E."/>
            <person name="Tripathy S."/>
            <person name="Wawra S."/>
            <person name="van West P."/>
            <person name="Whitty B.R."/>
            <person name="Coutinho P.M."/>
            <person name="Henrissat B."/>
            <person name="Martin F."/>
            <person name="Thomas P.D."/>
            <person name="Tyler B.M."/>
            <person name="De Vries R.P."/>
            <person name="Kamoun S."/>
            <person name="Yandell M."/>
            <person name="Tisserat N."/>
            <person name="Buell C.R."/>
        </authorList>
    </citation>
    <scope>NUCLEOTIDE SEQUENCE</scope>
    <source>
        <strain evidence="7">DAOM:BR144</strain>
    </source>
</reference>
<dbReference type="InterPro" id="IPR011993">
    <property type="entry name" value="PH-like_dom_sf"/>
</dbReference>
<dbReference type="InterPro" id="IPR015943">
    <property type="entry name" value="WD40/YVTN_repeat-like_dom_sf"/>
</dbReference>
<reference evidence="7" key="2">
    <citation type="submission" date="2010-04" db="EMBL/GenBank/DDBJ databases">
        <authorList>
            <person name="Buell R."/>
            <person name="Hamilton J."/>
            <person name="Hostetler J."/>
        </authorList>
    </citation>
    <scope>NUCLEOTIDE SEQUENCE [LARGE SCALE GENOMIC DNA]</scope>
    <source>
        <strain evidence="7">DAOM:BR144</strain>
    </source>
</reference>
<dbReference type="eggNOG" id="KOG1787">
    <property type="taxonomic scope" value="Eukaryota"/>
</dbReference>
<evidence type="ECO:0000256" key="1">
    <source>
        <dbReference type="ARBA" id="ARBA00022574"/>
    </source>
</evidence>
<feature type="domain" description="BEACH-type PH" evidence="5">
    <location>
        <begin position="1691"/>
        <end position="1816"/>
    </location>
</feature>
<feature type="region of interest" description="Disordered" evidence="3">
    <location>
        <begin position="2261"/>
        <end position="2310"/>
    </location>
</feature>
<dbReference type="Gene3D" id="1.10.1540.10">
    <property type="entry name" value="BEACH domain"/>
    <property type="match status" value="1"/>
</dbReference>
<dbReference type="Gene3D" id="2.30.29.30">
    <property type="entry name" value="Pleckstrin-homology domain (PH domain)/Phosphotyrosine-binding domain (PTB)"/>
    <property type="match status" value="1"/>
</dbReference>
<dbReference type="PROSITE" id="PS50197">
    <property type="entry name" value="BEACH"/>
    <property type="match status" value="1"/>
</dbReference>
<dbReference type="EMBL" id="GL376626">
    <property type="status" value="NOT_ANNOTATED_CDS"/>
    <property type="molecule type" value="Genomic_DNA"/>
</dbReference>
<feature type="compositionally biased region" description="Polar residues" evidence="3">
    <location>
        <begin position="1603"/>
        <end position="1614"/>
    </location>
</feature>
<dbReference type="FunFam" id="1.10.1540.10:FF:000001">
    <property type="entry name" value="neurobeachin isoform X1"/>
    <property type="match status" value="1"/>
</dbReference>
<sequence>MLPTSCVAPPRAYFAFSDNGRMHLPIMDWGSFRGYSVVLWINAEFLLPSNAKSVARDGDDLYAKFNLFRFVNGSSTLGVEASIEFDKDGPNDGRQSVLLNVSSCYPNETKKQSSAASILSAPASGAPYSTDWKRIQHRIQLVPGQWHLLVLSHSLHYVKKSKVTCYVDTKRQFHEELVYPSGLVTASKCTIGGGQNTAVKLASVTMYQEELSSEMIRLLYAQGPMISSFNRWATAPPNQLANHVFGDFHGVTVASSPLSVPYSDLFSAYCKLQVVFCFTAHDVANEDYSGLGVEWLSEGTVVDSAAKWVTMENIAGLSAEIQQRNARLGKNVQKVVFPDSHAAWYRVLGVVGMPVLLHYILTGYEKICTDALQSSTMTSKLKADAADVNLGNTVENMLVDFMWIIKGMLLNRVNNQQEVLQNYVFHVVCHVLVKHQARVRNIWTPRSLLVCVDMIKSMHKMLPSRRKELLNINHPLQESIWVTNPLFASGIRAVLMDYRLWFTTDFKTQSIYNHQLYGLVCEYPRLFNDMQTVPKMLEILRQFYTNSVVGETKTQPAKSKESQKKNDDWKQQCVNTLVEVMEVCLTNQSVFVHGVNEEELLETTFARPTNANAAQGSSGAAPSSTSATYASFVVPRRQGGVFSINLENIVWSDQPDGTEKSPHDDKEHPFPVAPLMTAPSSVQVRFSLIRNIRAIIRFLMTNQDPVVCRSILLLLRRLAVSFLDMRFALVSSNIMDCLLFLMHQSRSTGQGARAQTGDAGAINIRMACIPLFIFLADWLESIEGRTVWCGLEEHLRLILNGEGNFSIGFLELMMEFYFNPPWLLGVQQSIIMNDPSKKDSVLFPISVPTSTSPSIHESGIIVTTDDSISGTSAVNSADISGGINGLTEWIQLASQFGGKRLSLSWEKRVALIKMTAIRNLIASSTGVGVVPSESPSASNDESGLIADIFDEGVSGIISLPLRGVLPFLPILLRKSSPNFREKVLMDINVKLKTDEYAQQQLLLMKREWTEALLELSLVCACQADEFETKSDGTSRNDEHSSEDDSKEYGRAYSFDASKTGEDLVLDTIVSLLCVAMNNTRGWRSFTDLILALKSIRLKYDRPPTADTDAPSLLLSAAERVQQSELYCRSLDWLSRVTGIVLQRMARSRTILSRALAENVQKVLYLVYETLLALPLRQTSSQSTESVSSRPKPSSSALSGWIWSDAQLFLLNAVLDICARLILSTHKQHRIGLLPGLQILQRALPFIAEKAIMERVIEVLVSSFQQEMGIVAALRVYDSIPTREVFLGAMVCLRRALLIQESEEILALLRVLTLRITTSGSFVDELQAAELTVQALGEMTEADASIAALDALALSINETEMHEREEEADLVPHFPVAKELRSSQRRFSLSVQGGDEKESTGDYQSQFVDESERLLWAALEVEENRMMESLRDVAEREKHHIQNTSEILTAQKKEWAEKLWVKQEYTFRSQHQHSAMNSRAPDALRALQQTQIFRIGLYETPHPSRMRRTLDVDLRVQVEKDENVAGNADEGEANRGARRRQFSLPLEVIAGVDGEAAHSPVGSPNARANDLLLERVGRVVAEQGGGEIQDITADSSKDEETNESGDSQTGANDAQKQFGVVNDESKDGGSTDLQLTYDGADMSEEEKTPVPSIESNPVNLSVTNALKPPASYVGFERQYESGLDPGEGVAVSMQDQLVARAVCRRVIPEGVVLGTLYLCNEHVAFEPESTSSPSSISLSGDLKAESTRSPSREADEAAPGLHRCWRWSYYHIVAIYLRRYRLRDSAIEIFLRNGSNHFLDFPFAAKHQRNELVRLLYSFVPRSVPKQWPGRGIPNLGATTKAWQNRQISNFDYLMALNTFAGRSFNDLTQYPVFPWVLSNYEDESLDLSDARNFRDLSKPMGALNPNRLEEYWERYNSFDDPVIPKFLYGSHYSTCAGVVLFFLFRLQPFAELQQRMQGGCFDLPDRLFYSIKETWDMCNSQMSEVKELTPEFYCDGNFLRNVNKFTLGRRHDQHVVNDVQLPKWASTPEEFIRINRAALESELVSQHLHEWIDLIFGFKQRGKAALKANNVFYYLTYYGVVDLDRIEDPFLRESMELQIAHFGQCPMQLFGTPHPKRTTAAFGRRSLAMVSSGATTIGTPAATTGGVASGVLSSPGTPSSAKLAGAGSNGAANVVRPLSLSFQDFSPLAQEKRRNWSPSVDVKPLVQCAIRLTKILPDRIVTVNELGVIDMYNWRLVPKPQPPQQLVQRLSGSGSLGDTWADAFPATPLEPEPGAEGRSTSASKTSPRELNNYALTPGPSDLMSPGIPSEDKIQSSQCPWLLEIVRDDSPFDFIPRIPFHEARESGNMFPVAISSNGRVIISGGGRGGALHLRLLDLDNGQLIGKASVTGHDSFVTCISVDKLTYNSPSTQHDEEELIVSGSKDGTMALWRLSRVKQDLLFRLPRISSAPIMFVIAVSVHILDSSFPVRGMLEWCIIFTVKDKSHLCLNPPRYQQVKLLCSPKYECRAKDSS</sequence>
<evidence type="ECO:0000259" key="5">
    <source>
        <dbReference type="PROSITE" id="PS51783"/>
    </source>
</evidence>
<dbReference type="HOGENOM" id="CLU_000587_0_0_1"/>
<dbReference type="CDD" id="cd01201">
    <property type="entry name" value="PH_BEACH"/>
    <property type="match status" value="1"/>
</dbReference>
<keyword evidence="7" id="KW-1185">Reference proteome</keyword>
<dbReference type="CDD" id="cd06071">
    <property type="entry name" value="Beach"/>
    <property type="match status" value="1"/>
</dbReference>
<dbReference type="EnsemblProtists" id="PYU1_T001304">
    <property type="protein sequence ID" value="PYU1_T001304"/>
    <property type="gene ID" value="PYU1_G001304"/>
</dbReference>
<dbReference type="SUPFAM" id="SSF50998">
    <property type="entry name" value="Quinoprotein alcohol dehydrogenase-like"/>
    <property type="match status" value="1"/>
</dbReference>
<dbReference type="InParanoid" id="K3W8L3"/>
<evidence type="ECO:0000259" key="4">
    <source>
        <dbReference type="PROSITE" id="PS50197"/>
    </source>
</evidence>
<dbReference type="PANTHER" id="PTHR13743">
    <property type="entry name" value="BEIGE/BEACH-RELATED"/>
    <property type="match status" value="1"/>
</dbReference>
<dbReference type="SUPFAM" id="SSF50729">
    <property type="entry name" value="PH domain-like"/>
    <property type="match status" value="1"/>
</dbReference>
<dbReference type="Proteomes" id="UP000019132">
    <property type="component" value="Unassembled WGS sequence"/>
</dbReference>
<feature type="compositionally biased region" description="Low complexity" evidence="3">
    <location>
        <begin position="1728"/>
        <end position="1738"/>
    </location>
</feature>
<evidence type="ECO:0000313" key="7">
    <source>
        <dbReference type="Proteomes" id="UP000019132"/>
    </source>
</evidence>
<feature type="domain" description="BEACH" evidence="4">
    <location>
        <begin position="1827"/>
        <end position="2117"/>
    </location>
</feature>
<dbReference type="STRING" id="431595.K3W8L3"/>
<evidence type="ECO:0000313" key="6">
    <source>
        <dbReference type="EnsemblProtists" id="PYU1_T001304"/>
    </source>
</evidence>
<dbReference type="VEuPathDB" id="FungiDB:PYU1_G001304"/>
<keyword evidence="1" id="KW-0853">WD repeat</keyword>
<dbReference type="InterPro" id="IPR000409">
    <property type="entry name" value="BEACH_dom"/>
</dbReference>
<dbReference type="PROSITE" id="PS51783">
    <property type="entry name" value="PH_BEACH"/>
    <property type="match status" value="1"/>
</dbReference>
<dbReference type="Pfam" id="PF14844">
    <property type="entry name" value="PH_BEACH"/>
    <property type="match status" value="1"/>
</dbReference>
<dbReference type="InterPro" id="IPR023362">
    <property type="entry name" value="PH-BEACH_dom"/>
</dbReference>
<dbReference type="InterPro" id="IPR036372">
    <property type="entry name" value="BEACH_dom_sf"/>
</dbReference>
<feature type="compositionally biased region" description="Polar residues" evidence="3">
    <location>
        <begin position="2278"/>
        <end position="2289"/>
    </location>
</feature>